<dbReference type="NCBIfam" id="NF010449">
    <property type="entry name" value="PRK13875.1"/>
    <property type="match status" value="1"/>
</dbReference>
<gene>
    <name evidence="7" type="ORF">PAP18089_02905</name>
</gene>
<dbReference type="InterPro" id="IPR014150">
    <property type="entry name" value="Conjugal_tfr_TrbL"/>
</dbReference>
<feature type="region of interest" description="Disordered" evidence="5">
    <location>
        <begin position="384"/>
        <end position="450"/>
    </location>
</feature>
<keyword evidence="2 6" id="KW-0812">Transmembrane</keyword>
<feature type="transmembrane region" description="Helical" evidence="6">
    <location>
        <begin position="68"/>
        <end position="89"/>
    </location>
</feature>
<feature type="transmembrane region" description="Helical" evidence="6">
    <location>
        <begin position="209"/>
        <end position="228"/>
    </location>
</feature>
<dbReference type="Proteomes" id="UP000364291">
    <property type="component" value="Unassembled WGS sequence"/>
</dbReference>
<evidence type="ECO:0000313" key="8">
    <source>
        <dbReference type="Proteomes" id="UP000364291"/>
    </source>
</evidence>
<feature type="transmembrane region" description="Helical" evidence="6">
    <location>
        <begin position="29"/>
        <end position="48"/>
    </location>
</feature>
<evidence type="ECO:0000313" key="7">
    <source>
        <dbReference type="EMBL" id="VVG71915.1"/>
    </source>
</evidence>
<dbReference type="Pfam" id="PF04610">
    <property type="entry name" value="TrbL"/>
    <property type="match status" value="1"/>
</dbReference>
<evidence type="ECO:0000256" key="6">
    <source>
        <dbReference type="SAM" id="Phobius"/>
    </source>
</evidence>
<feature type="compositionally biased region" description="Low complexity" evidence="5">
    <location>
        <begin position="386"/>
        <end position="398"/>
    </location>
</feature>
<dbReference type="GO" id="GO:0030255">
    <property type="term" value="P:protein secretion by the type IV secretion system"/>
    <property type="evidence" value="ECO:0007669"/>
    <property type="project" value="InterPro"/>
</dbReference>
<feature type="transmembrane region" description="Helical" evidence="6">
    <location>
        <begin position="273"/>
        <end position="303"/>
    </location>
</feature>
<sequence>MNDVTVIDRFLDTFSRYIDSGFGLLHGEVAFLTATLIVIDMTLAGLFWAMSHATGQGEDVIAKLIRKVLYVGAFAYIIGNFNWLVGIVFRSFAGLGLTASGSTLSMENFLQPGRLAKVGIDAGAPILKQIGDMAGFPEVFVNITPIVVMFLAWLIVLLCFFVLAIQLFITLIEFKLTTLAGFVLVPFALWNKTAFLAEKVLGNVVSSGIKVLVLAVIVGIGSGLFAEFQVQPAEPSIDHSVVVMLASLTLLALGIFGPGIATGLVSGGPQLGAGAMAGAALGAAGAAVAVGAAATGVGGAVAAGARMAPAAARLAGSGARAATGAASSARSAFQAGSASAGGGLRGTAAGVGNVAKTGAQAAGQKVAEGARSMREHVAAAFRPDDAGSASGAGAAQAANEPTPSTAQPAWAKRLHRRQQLTHAATTAAHTLRGGDGGSSSQGPSLRDSDS</sequence>
<organism evidence="7 8">
    <name type="scientific">Pandoraea apista</name>
    <dbReference type="NCBI Taxonomy" id="93218"/>
    <lineage>
        <taxon>Bacteria</taxon>
        <taxon>Pseudomonadati</taxon>
        <taxon>Pseudomonadota</taxon>
        <taxon>Betaproteobacteria</taxon>
        <taxon>Burkholderiales</taxon>
        <taxon>Burkholderiaceae</taxon>
        <taxon>Pandoraea</taxon>
    </lineage>
</organism>
<dbReference type="NCBIfam" id="TIGR02783">
    <property type="entry name" value="TrbL_P"/>
    <property type="match status" value="1"/>
</dbReference>
<proteinExistence type="predicted"/>
<dbReference type="GO" id="GO:0016020">
    <property type="term" value="C:membrane"/>
    <property type="evidence" value="ECO:0007669"/>
    <property type="project" value="UniProtKB-SubCell"/>
</dbReference>
<keyword evidence="4 6" id="KW-0472">Membrane</keyword>
<feature type="compositionally biased region" description="Low complexity" evidence="5">
    <location>
        <begin position="421"/>
        <end position="430"/>
    </location>
</feature>
<feature type="transmembrane region" description="Helical" evidence="6">
    <location>
        <begin position="240"/>
        <end position="261"/>
    </location>
</feature>
<comment type="subcellular location">
    <subcellularLocation>
        <location evidence="1">Membrane</location>
        <topology evidence="1">Multi-pass membrane protein</topology>
    </subcellularLocation>
</comment>
<evidence type="ECO:0000256" key="1">
    <source>
        <dbReference type="ARBA" id="ARBA00004141"/>
    </source>
</evidence>
<feature type="transmembrane region" description="Helical" evidence="6">
    <location>
        <begin position="176"/>
        <end position="197"/>
    </location>
</feature>
<evidence type="ECO:0000256" key="5">
    <source>
        <dbReference type="SAM" id="MobiDB-lite"/>
    </source>
</evidence>
<dbReference type="InterPro" id="IPR007688">
    <property type="entry name" value="Conjugal_tfr_TrbL/VirB6"/>
</dbReference>
<dbReference type="RefSeq" id="WP_015914704.1">
    <property type="nucleotide sequence ID" value="NZ_CABPSX010000005.1"/>
</dbReference>
<dbReference type="AlphaFoldDB" id="A0A5E5P6S2"/>
<name>A0A5E5P6S2_9BURK</name>
<protein>
    <submittedName>
        <fullName evidence="7">Conjugal transfer protein TrbL</fullName>
    </submittedName>
</protein>
<accession>A0A5E5P6S2</accession>
<feature type="transmembrane region" description="Helical" evidence="6">
    <location>
        <begin position="146"/>
        <end position="169"/>
    </location>
</feature>
<evidence type="ECO:0000256" key="2">
    <source>
        <dbReference type="ARBA" id="ARBA00022692"/>
    </source>
</evidence>
<keyword evidence="3 6" id="KW-1133">Transmembrane helix</keyword>
<reference evidence="7 8" key="1">
    <citation type="submission" date="2019-08" db="EMBL/GenBank/DDBJ databases">
        <authorList>
            <person name="Peeters C."/>
        </authorList>
    </citation>
    <scope>NUCLEOTIDE SEQUENCE [LARGE SCALE GENOMIC DNA]</scope>
    <source>
        <strain evidence="7 8">LMG 18089</strain>
    </source>
</reference>
<dbReference type="OrthoDB" id="9788052at2"/>
<evidence type="ECO:0000256" key="3">
    <source>
        <dbReference type="ARBA" id="ARBA00022989"/>
    </source>
</evidence>
<evidence type="ECO:0000256" key="4">
    <source>
        <dbReference type="ARBA" id="ARBA00023136"/>
    </source>
</evidence>
<dbReference type="EMBL" id="CABPSX010000005">
    <property type="protein sequence ID" value="VVG71915.1"/>
    <property type="molecule type" value="Genomic_DNA"/>
</dbReference>